<dbReference type="Proteomes" id="UP000009011">
    <property type="component" value="Chromosome"/>
</dbReference>
<reference evidence="1 2" key="1">
    <citation type="journal article" date="2013" name="PLoS ONE">
        <title>Genomic analysis of Melioribacter roseus, facultatively anaerobic organotrophic bacterium representing a novel deep lineage within Bacteriodetes/Chlorobi group.</title>
        <authorList>
            <person name="Kadnikov V.V."/>
            <person name="Mardanov A.V."/>
            <person name="Podosokorskaya O.A."/>
            <person name="Gavrilov S.N."/>
            <person name="Kublanov I.V."/>
            <person name="Beletsky A.V."/>
            <person name="Bonch-Osmolovskaya E.A."/>
            <person name="Ravin N.V."/>
        </authorList>
    </citation>
    <scope>NUCLEOTIDE SEQUENCE [LARGE SCALE GENOMIC DNA]</scope>
    <source>
        <strain evidence="2">JCM 17771 / P3M-2</strain>
    </source>
</reference>
<gene>
    <name evidence="1" type="ordered locus">MROS_1357</name>
</gene>
<dbReference type="HOGENOM" id="CLU_365184_0_0_10"/>
<dbReference type="EMBL" id="CP003557">
    <property type="protein sequence ID" value="AFN74594.1"/>
    <property type="molecule type" value="Genomic_DNA"/>
</dbReference>
<dbReference type="InterPro" id="IPR013783">
    <property type="entry name" value="Ig-like_fold"/>
</dbReference>
<dbReference type="Gene3D" id="2.60.40.10">
    <property type="entry name" value="Immunoglobulins"/>
    <property type="match status" value="1"/>
</dbReference>
<accession>I6ZRA3</accession>
<dbReference type="AlphaFoldDB" id="I6ZRA3"/>
<evidence type="ECO:0000313" key="2">
    <source>
        <dbReference type="Proteomes" id="UP000009011"/>
    </source>
</evidence>
<dbReference type="Gene3D" id="2.60.40.4070">
    <property type="match status" value="1"/>
</dbReference>
<evidence type="ECO:0008006" key="3">
    <source>
        <dbReference type="Google" id="ProtNLM"/>
    </source>
</evidence>
<dbReference type="eggNOG" id="COG1404">
    <property type="taxonomic scope" value="Bacteria"/>
</dbReference>
<dbReference type="NCBIfam" id="TIGR04183">
    <property type="entry name" value="Por_Secre_tail"/>
    <property type="match status" value="1"/>
</dbReference>
<sequence>MKFLNQYKIFSVAVFLLLLPALVRAQLVDYRIHQRGMLHETVYNDGVIGRPWQYGSSGEKQSLPSFEWPPYSKTIINGIEYSGQHNIIGGGIYISANEVGKPGWENRIFSFCGGIGTGSGPELPAGRWSFPISIEKIENYPLLPDGELNPNYNPDEAEEIIIAKWATNVGITVTRTSRAWSYPDYNDMIIYEYELEYTGDTDGNPATIERTAPLVDVLFHVNYGFSPSMLGYQRNYGEWKYEQGMYRQDNRSSFDPDYWLTFMQTVHTGAADAKDEYMAFKPEPDEELFKYFAETGVNGGGLLSPQAPGYCWLYWDTDHFAVVDPVNPERNESEYANYMLKDSKGRYFETDENGYILQPWNMKTESGNTRIEKMEDRATTMDERWWTVYGELGAPEGFPSDEGRFVLPKGRQWLGRARYEWDESYNGVQIINGFGPYKMKLGDKLEFAYAEVVGYGGTEGKIICGGQTSTQFFPIRSMDRKVVVNGKVYTEHYLQDYGYPDYIDSDIISVNQVAHKAWEAYLGQQIPYDPDRKGPAGGMLFPEDNPKPSLNSAKYKIPIPVPAPVIKVENTPQATVKITWKRSVENFSAPRMTGKLSKFYVWRSNAGMGPWKLLGEVQLGNVNEEGLYEFIDNDETYKLGETKYYSVTSVDDKGNQSGRTNITPHVKNVRSVDKMDKVYAVPNPFIVKSGFEGHGQDNAIGFYGLPEKCTIRIYSYAGQLVETIEHDSPVYSTAWFQVTRNNQDIASGIYFYVITTPSGETATGKLVIVK</sequence>
<evidence type="ECO:0000313" key="1">
    <source>
        <dbReference type="EMBL" id="AFN74594.1"/>
    </source>
</evidence>
<name>I6ZRA3_MELRP</name>
<organism evidence="1 2">
    <name type="scientific">Melioribacter roseus (strain DSM 23840 / JCM 17771 / VKM B-2668 / P3M-2)</name>
    <dbReference type="NCBI Taxonomy" id="1191523"/>
    <lineage>
        <taxon>Bacteria</taxon>
        <taxon>Pseudomonadati</taxon>
        <taxon>Ignavibacteriota</taxon>
        <taxon>Ignavibacteria</taxon>
        <taxon>Ignavibacteriales</taxon>
        <taxon>Melioribacteraceae</taxon>
        <taxon>Melioribacter</taxon>
    </lineage>
</organism>
<dbReference type="KEGG" id="mro:MROS_1357"/>
<proteinExistence type="predicted"/>
<keyword evidence="2" id="KW-1185">Reference proteome</keyword>
<dbReference type="STRING" id="1191523.MROS_1357"/>
<protein>
    <recommendedName>
        <fullName evidence="3">T9SS type A sorting domain-containing protein</fullName>
    </recommendedName>
</protein>
<dbReference type="InterPro" id="IPR026444">
    <property type="entry name" value="Secre_tail"/>
</dbReference>